<name>A0A6A5SFW6_9PLEO</name>
<reference evidence="1" key="1">
    <citation type="journal article" date="2020" name="Stud. Mycol.">
        <title>101 Dothideomycetes genomes: a test case for predicting lifestyles and emergence of pathogens.</title>
        <authorList>
            <person name="Haridas S."/>
            <person name="Albert R."/>
            <person name="Binder M."/>
            <person name="Bloem J."/>
            <person name="Labutti K."/>
            <person name="Salamov A."/>
            <person name="Andreopoulos B."/>
            <person name="Baker S."/>
            <person name="Barry K."/>
            <person name="Bills G."/>
            <person name="Bluhm B."/>
            <person name="Cannon C."/>
            <person name="Castanera R."/>
            <person name="Culley D."/>
            <person name="Daum C."/>
            <person name="Ezra D."/>
            <person name="Gonzalez J."/>
            <person name="Henrissat B."/>
            <person name="Kuo A."/>
            <person name="Liang C."/>
            <person name="Lipzen A."/>
            <person name="Lutzoni F."/>
            <person name="Magnuson J."/>
            <person name="Mondo S."/>
            <person name="Nolan M."/>
            <person name="Ohm R."/>
            <person name="Pangilinan J."/>
            <person name="Park H.-J."/>
            <person name="Ramirez L."/>
            <person name="Alfaro M."/>
            <person name="Sun H."/>
            <person name="Tritt A."/>
            <person name="Yoshinaga Y."/>
            <person name="Zwiers L.-H."/>
            <person name="Turgeon B."/>
            <person name="Goodwin S."/>
            <person name="Spatafora J."/>
            <person name="Crous P."/>
            <person name="Grigoriev I."/>
        </authorList>
    </citation>
    <scope>NUCLEOTIDE SEQUENCE</scope>
    <source>
        <strain evidence="1">CBS 161.51</strain>
    </source>
</reference>
<organism evidence="1 2">
    <name type="scientific">Clathrospora elynae</name>
    <dbReference type="NCBI Taxonomy" id="706981"/>
    <lineage>
        <taxon>Eukaryota</taxon>
        <taxon>Fungi</taxon>
        <taxon>Dikarya</taxon>
        <taxon>Ascomycota</taxon>
        <taxon>Pezizomycotina</taxon>
        <taxon>Dothideomycetes</taxon>
        <taxon>Pleosporomycetidae</taxon>
        <taxon>Pleosporales</taxon>
        <taxon>Diademaceae</taxon>
        <taxon>Clathrospora</taxon>
    </lineage>
</organism>
<evidence type="ECO:0000313" key="1">
    <source>
        <dbReference type="EMBL" id="KAF1939541.1"/>
    </source>
</evidence>
<dbReference type="Proteomes" id="UP000800038">
    <property type="component" value="Unassembled WGS sequence"/>
</dbReference>
<dbReference type="OrthoDB" id="3520229at2759"/>
<accession>A0A6A5SFW6</accession>
<keyword evidence="2" id="KW-1185">Reference proteome</keyword>
<dbReference type="AlphaFoldDB" id="A0A6A5SFW6"/>
<dbReference type="EMBL" id="ML976079">
    <property type="protein sequence ID" value="KAF1939541.1"/>
    <property type="molecule type" value="Genomic_DNA"/>
</dbReference>
<proteinExistence type="predicted"/>
<protein>
    <submittedName>
        <fullName evidence="1">Uncharacterized protein</fullName>
    </submittedName>
</protein>
<sequence length="157" mass="15409">MSSVASSAAPTASSASCSTADFTQFPSQDVFCAVGSTTGVPSNTSDVLSSCCKTAPVEHFNGDCGYYCLSVQQTVADLQACFMDGGVNPSTIFCSGNNTASATSTPTQSGSGSHGTGTNAPGKTGAAPVVLVPLSVSKAGLGMLGMIVISAFAGAML</sequence>
<gene>
    <name evidence="1" type="ORF">EJ02DRAFT_352031</name>
</gene>
<evidence type="ECO:0000313" key="2">
    <source>
        <dbReference type="Proteomes" id="UP000800038"/>
    </source>
</evidence>